<evidence type="ECO:0000256" key="8">
    <source>
        <dbReference type="ARBA" id="ARBA00022723"/>
    </source>
</evidence>
<dbReference type="GO" id="GO:0006508">
    <property type="term" value="P:proteolysis"/>
    <property type="evidence" value="ECO:0007669"/>
    <property type="project" value="UniProtKB-UniRule"/>
</dbReference>
<feature type="domain" description="Peptidase M1 alanyl aminopeptidase Ig-like fold" evidence="15">
    <location>
        <begin position="450"/>
        <end position="553"/>
    </location>
</feature>
<dbReference type="Pfam" id="PF17432">
    <property type="entry name" value="DUF3458_C"/>
    <property type="match status" value="1"/>
</dbReference>
<evidence type="ECO:0000256" key="3">
    <source>
        <dbReference type="ARBA" id="ARBA00010136"/>
    </source>
</evidence>
<evidence type="ECO:0000256" key="13">
    <source>
        <dbReference type="NCBIfam" id="TIGR02414"/>
    </source>
</evidence>
<dbReference type="Pfam" id="PF01433">
    <property type="entry name" value="Peptidase_M1"/>
    <property type="match status" value="1"/>
</dbReference>
<accession>A0A6N4DY31</accession>
<dbReference type="FunFam" id="2.60.40.1840:FF:000001">
    <property type="entry name" value="Aminopeptidase N"/>
    <property type="match status" value="1"/>
</dbReference>
<dbReference type="Gene3D" id="1.10.390.10">
    <property type="entry name" value="Neutral Protease Domain 2"/>
    <property type="match status" value="1"/>
</dbReference>
<dbReference type="Pfam" id="PF17900">
    <property type="entry name" value="Peptidase_M1_N"/>
    <property type="match status" value="1"/>
</dbReference>
<evidence type="ECO:0000256" key="6">
    <source>
        <dbReference type="ARBA" id="ARBA00022438"/>
    </source>
</evidence>
<dbReference type="Gene3D" id="2.60.40.1730">
    <property type="entry name" value="tricorn interacting facor f3 domain"/>
    <property type="match status" value="1"/>
</dbReference>
<dbReference type="InterPro" id="IPR024601">
    <property type="entry name" value="Peptidase_M1_pepN_C"/>
</dbReference>
<comment type="caution">
    <text evidence="18">The sequence shown here is derived from an EMBL/GenBank/DDBJ whole genome shotgun (WGS) entry which is preliminary data.</text>
</comment>
<evidence type="ECO:0000313" key="18">
    <source>
        <dbReference type="EMBL" id="PUE03409.1"/>
    </source>
</evidence>
<dbReference type="AlphaFoldDB" id="A0A6N4DY31"/>
<dbReference type="Pfam" id="PF11940">
    <property type="entry name" value="DUF3458"/>
    <property type="match status" value="1"/>
</dbReference>
<comment type="cofactor">
    <cofactor evidence="2">
        <name>Zn(2+)</name>
        <dbReference type="ChEBI" id="CHEBI:29105"/>
    </cofactor>
</comment>
<dbReference type="SUPFAM" id="SSF63737">
    <property type="entry name" value="Leukotriene A4 hydrolase N-terminal domain"/>
    <property type="match status" value="1"/>
</dbReference>
<proteinExistence type="inferred from homology"/>
<evidence type="ECO:0000256" key="9">
    <source>
        <dbReference type="ARBA" id="ARBA00022801"/>
    </source>
</evidence>
<dbReference type="InterPro" id="IPR038438">
    <property type="entry name" value="PepN_Ig-like_sf"/>
</dbReference>
<keyword evidence="8" id="KW-0479">Metal-binding</keyword>
<gene>
    <name evidence="18" type="ORF">C3L24_04625</name>
</gene>
<keyword evidence="11" id="KW-0482">Metalloprotease</keyword>
<dbReference type="PANTHER" id="PTHR46322">
    <property type="entry name" value="PUROMYCIN-SENSITIVE AMINOPEPTIDASE"/>
    <property type="match status" value="1"/>
</dbReference>
<dbReference type="FunFam" id="1.10.390.10:FF:000002">
    <property type="entry name" value="Aminopeptidase N"/>
    <property type="match status" value="1"/>
</dbReference>
<evidence type="ECO:0000256" key="12">
    <source>
        <dbReference type="ARBA" id="ARBA00059739"/>
    </source>
</evidence>
<dbReference type="PRINTS" id="PR00756">
    <property type="entry name" value="ALADIPTASE"/>
</dbReference>
<comment type="catalytic activity">
    <reaction evidence="1">
        <text>Release of an N-terminal amino acid, Xaa-|-Yaa- from a peptide, amide or arylamide. Xaa is preferably Ala, but may be most amino acids including Pro (slow action). When a terminal hydrophobic residue is followed by a prolyl residue, the two may be released as an intact Xaa-Pro dipeptide.</text>
        <dbReference type="EC" id="3.4.11.2"/>
    </reaction>
</comment>
<sequence length="880" mass="98749">MQQKAPQTVYLKDYQPPQYLIDRVELRFELGEEETFVESRLAIRRNPLAVGSDWRLRLDGERLDPICVGIDGRVLSCDAYRVDAGGLTIDRVPEAFELQSRVRIRPQENTALEGLYKSNAVFCTQCEAEGFRRITWFLDRPDVMARFTTTIIADRARYPVLLSNGNPLRSETLEDGSHLVTWEDPFPKPAYLFALVAGDLDCIEEPFITASGREVALRIYVEPENRDKCGHAMASLQRAMRWDEQRYGREYDLDIYMIVAVNDFNMGAMENKGLNLFNAKYVLASPETATDADFQGIEGVIAHEYFHNWTGNRITCRDWFQLSLKEGLTVFRDQEFSADMGSRGVKRIADVQLLRAHQFAEDAGPMAHPVRPDAYIEINNFYTVTVYEKGAEVVRMQHNLLGPERFRAGMDLYFGRHDGQAVTTDDFVQCMADTSGMDLGQFKRWYDQAGTPELRVSGAYDAPSRCYSLRVEQSCPPTPGQPAKQPFHIPFAVGLLGGDGADLPLRLAGEGEEAPPGTRVLELREPLEQFHFIGLPEAPIPSLLRGFSAPVRVCFEYSDRELMFLMAHDSDGFNRWDAAQTLHQRVLLARVADPAAALPEGYVEAFALALDEPDPDGALLAEVLALPTEGYLGDQMETVDVDGVHHAREGVRRLLAERLREPLLARYRAGRAAGAYALSPAAIGRRSLTNRCLGYLMALEGDSEVEALCVEQYRRADNMTDQIAALSLIASSTSPRRQELLDDFARRWAGDPLVMDKWFGVQAQSSRADVLERVRGLMAHPAFSLTNPNKVRALIGTFCAQNPVAFHQGDGEGYRFLADRVLELDPVNPQIAARLLRMMARWRRYDARRQALMQGQLQRILDTAGVSGDVYEIASKSLDG</sequence>
<evidence type="ECO:0000256" key="7">
    <source>
        <dbReference type="ARBA" id="ARBA00022670"/>
    </source>
</evidence>
<dbReference type="Gene3D" id="3.30.2010.30">
    <property type="match status" value="1"/>
</dbReference>
<name>A0A6N4DY31_9GAMM</name>
<comment type="function">
    <text evidence="12">Aminopeptidase N is involved in the degradation of intracellular peptides generated by protein breakdown during normal growth as well as in response to nutrient starvation.</text>
</comment>
<evidence type="ECO:0000256" key="4">
    <source>
        <dbReference type="ARBA" id="ARBA00012564"/>
    </source>
</evidence>
<dbReference type="EMBL" id="PQCO01000160">
    <property type="protein sequence ID" value="PUE03409.1"/>
    <property type="molecule type" value="Genomic_DNA"/>
</dbReference>
<dbReference type="InterPro" id="IPR014782">
    <property type="entry name" value="Peptidase_M1_dom"/>
</dbReference>
<dbReference type="EC" id="3.4.11.2" evidence="4 13"/>
<dbReference type="InterPro" id="IPR012779">
    <property type="entry name" value="Peptidase_M1_pepN"/>
</dbReference>
<dbReference type="InterPro" id="IPR037144">
    <property type="entry name" value="Peptidase_M1_pepN_C_sf"/>
</dbReference>
<dbReference type="CDD" id="cd09600">
    <property type="entry name" value="M1_APN"/>
    <property type="match status" value="1"/>
</dbReference>
<feature type="domain" description="Aminopeptidase N-like N-terminal" evidence="17">
    <location>
        <begin position="109"/>
        <end position="192"/>
    </location>
</feature>
<evidence type="ECO:0000256" key="10">
    <source>
        <dbReference type="ARBA" id="ARBA00022833"/>
    </source>
</evidence>
<dbReference type="Gene3D" id="2.60.40.1840">
    <property type="match status" value="1"/>
</dbReference>
<dbReference type="Gene3D" id="1.25.50.10">
    <property type="entry name" value="Peptidase M1, alanyl aminopeptidase, C-terminal domain"/>
    <property type="match status" value="1"/>
</dbReference>
<evidence type="ECO:0000259" key="17">
    <source>
        <dbReference type="Pfam" id="PF17900"/>
    </source>
</evidence>
<feature type="domain" description="Peptidase M1 membrane alanine aminopeptidase" evidence="14">
    <location>
        <begin position="232"/>
        <end position="445"/>
    </location>
</feature>
<evidence type="ECO:0000256" key="11">
    <source>
        <dbReference type="ARBA" id="ARBA00023049"/>
    </source>
</evidence>
<evidence type="ECO:0000259" key="14">
    <source>
        <dbReference type="Pfam" id="PF01433"/>
    </source>
</evidence>
<keyword evidence="6 18" id="KW-0031">Aminopeptidase</keyword>
<dbReference type="InterPro" id="IPR001930">
    <property type="entry name" value="Peptidase_M1"/>
</dbReference>
<dbReference type="Proteomes" id="UP000250928">
    <property type="component" value="Unassembled WGS sequence"/>
</dbReference>
<dbReference type="FunFam" id="2.60.40.1730:FF:000005">
    <property type="entry name" value="Aminopeptidase N"/>
    <property type="match status" value="1"/>
</dbReference>
<evidence type="ECO:0000259" key="15">
    <source>
        <dbReference type="Pfam" id="PF11940"/>
    </source>
</evidence>
<dbReference type="InterPro" id="IPR035414">
    <property type="entry name" value="Peptidase_M1_pepN_Ig-like"/>
</dbReference>
<comment type="similarity">
    <text evidence="3">Belongs to the peptidase M1 family.</text>
</comment>
<dbReference type="SUPFAM" id="SSF55486">
    <property type="entry name" value="Metalloproteases ('zincins'), catalytic domain"/>
    <property type="match status" value="1"/>
</dbReference>
<dbReference type="GO" id="GO:0016285">
    <property type="term" value="F:alanyl aminopeptidase activity"/>
    <property type="evidence" value="ECO:0007669"/>
    <property type="project" value="UniProtKB-EC"/>
</dbReference>
<protein>
    <recommendedName>
        <fullName evidence="5 13">Aminopeptidase N</fullName>
        <ecNumber evidence="4 13">3.4.11.2</ecNumber>
    </recommendedName>
</protein>
<reference evidence="18 19" key="1">
    <citation type="submission" date="2018-01" db="EMBL/GenBank/DDBJ databases">
        <title>Novel co-symbiosis in the lucinid bivalve Phacoides pectinatus.</title>
        <authorList>
            <person name="Lim S.J."/>
            <person name="Davis B.G."/>
            <person name="Gill D.E."/>
            <person name="Engel A.S."/>
            <person name="Anderson L.C."/>
            <person name="Campbell B.J."/>
        </authorList>
    </citation>
    <scope>NUCLEOTIDE SEQUENCE [LARGE SCALE GENOMIC DNA]</scope>
    <source>
        <strain evidence="18">N3_P5</strain>
    </source>
</reference>
<evidence type="ECO:0000256" key="5">
    <source>
        <dbReference type="ARBA" id="ARBA00015611"/>
    </source>
</evidence>
<dbReference type="GO" id="GO:0008270">
    <property type="term" value="F:zinc ion binding"/>
    <property type="evidence" value="ECO:0007669"/>
    <property type="project" value="InterPro"/>
</dbReference>
<keyword evidence="7" id="KW-0645">Protease</keyword>
<dbReference type="FunFam" id="3.30.2010.30:FF:000002">
    <property type="entry name" value="Putative aminopeptidase N"/>
    <property type="match status" value="1"/>
</dbReference>
<feature type="domain" description="Peptidase M1 alanyl aminopeptidase C-terminal" evidence="16">
    <location>
        <begin position="559"/>
        <end position="878"/>
    </location>
</feature>
<evidence type="ECO:0000256" key="1">
    <source>
        <dbReference type="ARBA" id="ARBA00000098"/>
    </source>
</evidence>
<dbReference type="InterPro" id="IPR042097">
    <property type="entry name" value="Aminopeptidase_N-like_N_sf"/>
</dbReference>
<evidence type="ECO:0000259" key="16">
    <source>
        <dbReference type="Pfam" id="PF17432"/>
    </source>
</evidence>
<dbReference type="InterPro" id="IPR045357">
    <property type="entry name" value="Aminopeptidase_N-like_N"/>
</dbReference>
<evidence type="ECO:0000313" key="19">
    <source>
        <dbReference type="Proteomes" id="UP000250928"/>
    </source>
</evidence>
<dbReference type="PANTHER" id="PTHR46322:SF1">
    <property type="entry name" value="PUROMYCIN-SENSITIVE AMINOPEPTIDASE"/>
    <property type="match status" value="1"/>
</dbReference>
<keyword evidence="9" id="KW-0378">Hydrolase</keyword>
<dbReference type="InterPro" id="IPR027268">
    <property type="entry name" value="Peptidase_M4/M1_CTD_sf"/>
</dbReference>
<dbReference type="NCBIfam" id="TIGR02414">
    <property type="entry name" value="pepN_proteo"/>
    <property type="match status" value="1"/>
</dbReference>
<dbReference type="GO" id="GO:0008237">
    <property type="term" value="F:metallopeptidase activity"/>
    <property type="evidence" value="ECO:0007669"/>
    <property type="project" value="UniProtKB-UniRule"/>
</dbReference>
<evidence type="ECO:0000256" key="2">
    <source>
        <dbReference type="ARBA" id="ARBA00001947"/>
    </source>
</evidence>
<organism evidence="18 19">
    <name type="scientific">Candidatus Sedimenticola endophacoides</name>
    <dbReference type="NCBI Taxonomy" id="2548426"/>
    <lineage>
        <taxon>Bacteria</taxon>
        <taxon>Pseudomonadati</taxon>
        <taxon>Pseudomonadota</taxon>
        <taxon>Gammaproteobacteria</taxon>
        <taxon>Chromatiales</taxon>
        <taxon>Sedimenticolaceae</taxon>
        <taxon>Sedimenticola</taxon>
    </lineage>
</organism>
<keyword evidence="10" id="KW-0862">Zinc</keyword>